<evidence type="ECO:0000313" key="2">
    <source>
        <dbReference type="Proteomes" id="UP000789359"/>
    </source>
</evidence>
<organism evidence="1 2">
    <name type="scientific">Campylobacter suis</name>
    <dbReference type="NCBI Taxonomy" id="2790657"/>
    <lineage>
        <taxon>Bacteria</taxon>
        <taxon>Pseudomonadati</taxon>
        <taxon>Campylobacterota</taxon>
        <taxon>Epsilonproteobacteria</taxon>
        <taxon>Campylobacterales</taxon>
        <taxon>Campylobacteraceae</taxon>
        <taxon>Campylobacter</taxon>
    </lineage>
</organism>
<dbReference type="RefSeq" id="WP_230057360.1">
    <property type="nucleotide sequence ID" value="NZ_CAJHOE010000005.1"/>
</dbReference>
<keyword evidence="2" id="KW-1185">Reference proteome</keyword>
<comment type="caution">
    <text evidence="1">The sequence shown here is derived from an EMBL/GenBank/DDBJ whole genome shotgun (WGS) entry which is preliminary data.</text>
</comment>
<proteinExistence type="predicted"/>
<sequence length="445" mass="51724">MGQILSLDYKLFSSRDKRIYTKNANKSKLVKSEYVVDSVINTYALALFANEFYPIEYDKIPKDAFEKIFCVGKNFKKYEKAVDELCEECGKKSQTYITNLTNLRCFIKDFYADDRNKNKHIKGRLEKLNERYFLLKLPQNRSKTPQSINDKNSYILSPNSFLQKQVKIVKNFSATSDEVFGFLQDCAFIMIDLYHGEFAWDEMINVSNKFIKLPHIKKPLDTDIAMSYIINGDFSTDTDMRNASRFLRGANAVIVDSDGVTLVDNDGLGHSLGFVGSAIFELEIFKQKWISFRQGEALVIFSPHYFRIRSHDGLYEKILKIKRGECLERLALGRIWDLLNHRDLDPLNLDEVVKILIQNNALLSQEFCKEIGLIKNNLSYKRYKQDPSCLHKRWLIGDIYHLYKCTHLESGEISHKNDCEKAAKLYFENLLNQSLEEFIKSKKSS</sequence>
<accession>A0ABN7KAY1</accession>
<evidence type="ECO:0000313" key="1">
    <source>
        <dbReference type="EMBL" id="CAD7289034.1"/>
    </source>
</evidence>
<gene>
    <name evidence="1" type="ORF">LMG8286_01619</name>
</gene>
<name>A0ABN7KAY1_9BACT</name>
<dbReference type="Proteomes" id="UP000789359">
    <property type="component" value="Unassembled WGS sequence"/>
</dbReference>
<protein>
    <submittedName>
        <fullName evidence="1">Uncharacterized protein</fullName>
    </submittedName>
</protein>
<dbReference type="EMBL" id="CAJHOE010000005">
    <property type="protein sequence ID" value="CAD7289034.1"/>
    <property type="molecule type" value="Genomic_DNA"/>
</dbReference>
<reference evidence="1 2" key="1">
    <citation type="submission" date="2020-11" db="EMBL/GenBank/DDBJ databases">
        <authorList>
            <person name="Peeters C."/>
        </authorList>
    </citation>
    <scope>NUCLEOTIDE SEQUENCE [LARGE SCALE GENOMIC DNA]</scope>
    <source>
        <strain evidence="1 2">LMG 8286</strain>
    </source>
</reference>